<protein>
    <submittedName>
        <fullName evidence="1">Uncharacterized protein</fullName>
    </submittedName>
</protein>
<dbReference type="EMBL" id="CAJOBI010330071">
    <property type="protein sequence ID" value="CAF5197105.1"/>
    <property type="molecule type" value="Genomic_DNA"/>
</dbReference>
<sequence>RDSVDLSRAYEQFFDEMVDPVYLLRSKMAQSILDPSTESLLSRLFRNILPSSLTLLSTQSAFSYWRMPLNLYFQTYSILAKSTKSAYRFTKLAYPDAFNAVSYARFEPMQKFDERNNRSTLLGDIRRIIYPTSIFNHTVYDFDTAVEHSVVTALDNDDEQR</sequence>
<dbReference type="Proteomes" id="UP000676336">
    <property type="component" value="Unassembled WGS sequence"/>
</dbReference>
<comment type="caution">
    <text evidence="1">The sequence shown here is derived from an EMBL/GenBank/DDBJ whole genome shotgun (WGS) entry which is preliminary data.</text>
</comment>
<proteinExistence type="predicted"/>
<organism evidence="1 2">
    <name type="scientific">Rotaria magnacalcarata</name>
    <dbReference type="NCBI Taxonomy" id="392030"/>
    <lineage>
        <taxon>Eukaryota</taxon>
        <taxon>Metazoa</taxon>
        <taxon>Spiralia</taxon>
        <taxon>Gnathifera</taxon>
        <taxon>Rotifera</taxon>
        <taxon>Eurotatoria</taxon>
        <taxon>Bdelloidea</taxon>
        <taxon>Philodinida</taxon>
        <taxon>Philodinidae</taxon>
        <taxon>Rotaria</taxon>
    </lineage>
</organism>
<feature type="non-terminal residue" evidence="1">
    <location>
        <position position="1"/>
    </location>
</feature>
<evidence type="ECO:0000313" key="2">
    <source>
        <dbReference type="Proteomes" id="UP000676336"/>
    </source>
</evidence>
<reference evidence="1" key="1">
    <citation type="submission" date="2021-02" db="EMBL/GenBank/DDBJ databases">
        <authorList>
            <person name="Nowell W R."/>
        </authorList>
    </citation>
    <scope>NUCLEOTIDE SEQUENCE</scope>
</reference>
<evidence type="ECO:0000313" key="1">
    <source>
        <dbReference type="EMBL" id="CAF5197105.1"/>
    </source>
</evidence>
<dbReference type="AlphaFoldDB" id="A0A8S3IAN2"/>
<accession>A0A8S3IAN2</accession>
<name>A0A8S3IAN2_9BILA</name>
<gene>
    <name evidence="1" type="ORF">SMN809_LOCUS74396</name>
</gene>